<keyword evidence="2" id="KW-1185">Reference proteome</keyword>
<protein>
    <submittedName>
        <fullName evidence="1">Uncharacterized protein</fullName>
    </submittedName>
</protein>
<dbReference type="RefSeq" id="WP_091910373.1">
    <property type="nucleotide sequence ID" value="NZ_FNLO01000009.1"/>
</dbReference>
<evidence type="ECO:0000313" key="1">
    <source>
        <dbReference type="EMBL" id="SDV49827.1"/>
    </source>
</evidence>
<organism evidence="1 2">
    <name type="scientific">Chitinasiproducens palmae</name>
    <dbReference type="NCBI Taxonomy" id="1770053"/>
    <lineage>
        <taxon>Bacteria</taxon>
        <taxon>Pseudomonadati</taxon>
        <taxon>Pseudomonadota</taxon>
        <taxon>Betaproteobacteria</taxon>
        <taxon>Burkholderiales</taxon>
        <taxon>Burkholderiaceae</taxon>
        <taxon>Chitinasiproducens</taxon>
    </lineage>
</organism>
<dbReference type="STRING" id="1770053.SAMN05216551_109172"/>
<dbReference type="AlphaFoldDB" id="A0A1H2PSC3"/>
<accession>A0A1H2PSC3</accession>
<dbReference type="EMBL" id="FNLO01000009">
    <property type="protein sequence ID" value="SDV49827.1"/>
    <property type="molecule type" value="Genomic_DNA"/>
</dbReference>
<evidence type="ECO:0000313" key="2">
    <source>
        <dbReference type="Proteomes" id="UP000243719"/>
    </source>
</evidence>
<reference evidence="2" key="1">
    <citation type="submission" date="2016-09" db="EMBL/GenBank/DDBJ databases">
        <authorList>
            <person name="Varghese N."/>
            <person name="Submissions S."/>
        </authorList>
    </citation>
    <scope>NUCLEOTIDE SEQUENCE [LARGE SCALE GENOMIC DNA]</scope>
    <source>
        <strain evidence="2">JS23</strain>
    </source>
</reference>
<dbReference type="Proteomes" id="UP000243719">
    <property type="component" value="Unassembled WGS sequence"/>
</dbReference>
<gene>
    <name evidence="1" type="ORF">SAMN05216551_109172</name>
</gene>
<name>A0A1H2PSC3_9BURK</name>
<sequence>MSIIIQDVTQDINDSSVEPIAKDQFIRYNGVKSLFDFKSNQTYPQQAPVAASPTFYSLVDGGASMQANTAMTTSQTPETSTTASYSFSPTSKGLIFAGQYTRSSDNALVANGAALLLPDAFKKSADNREFMIGFMFKNRPVAVTGSLNAAIISYGNGSGMGSHQSRFYLPVTNGALGNFELGFNGVTANMGGYFPKDTKTVHQCVGHFRVNDDNASFTGNLFIDGDFASSFTGAYSGSLLVPGSGALARAGGSGFYNGGVSLELYRLWTADLAGVSRSAADIVAQEWALYKDRFN</sequence>
<proteinExistence type="predicted"/>